<feature type="domain" description="DJ-1/PfpI" evidence="2">
    <location>
        <begin position="107"/>
        <end position="201"/>
    </location>
</feature>
<feature type="signal peptide" evidence="1">
    <location>
        <begin position="1"/>
        <end position="18"/>
    </location>
</feature>
<gene>
    <name evidence="3" type="ORF">EJ04DRAFT_449992</name>
</gene>
<dbReference type="InterPro" id="IPR002818">
    <property type="entry name" value="DJ-1/PfpI"/>
</dbReference>
<proteinExistence type="predicted"/>
<dbReference type="InterPro" id="IPR029062">
    <property type="entry name" value="Class_I_gatase-like"/>
</dbReference>
<evidence type="ECO:0000256" key="1">
    <source>
        <dbReference type="SAM" id="SignalP"/>
    </source>
</evidence>
<accession>A0A9P4QNI8</accession>
<dbReference type="SUPFAM" id="SSF52317">
    <property type="entry name" value="Class I glutamine amidotransferase-like"/>
    <property type="match status" value="1"/>
</dbReference>
<evidence type="ECO:0000313" key="3">
    <source>
        <dbReference type="EMBL" id="KAF2728106.1"/>
    </source>
</evidence>
<sequence>MKLLFATLLLAVIPSTTSFNLSNPNRPIEAGVILLGVTEVLDVAPMDYLHGISTRIAYALPVPDKLKAKFLDINFHWITEKGEPGKLTTNLTLAATDSFETSPPLDIVLIGAYNIEYKPNAAELAFIRKAHDESSAFITICGGYLAAQLAGVLVNKTATAPRFNVPELQKSDPRTNWVEKRYVRDGKVWTSGALLNGLDLMRGFTAEYWPELASVGVQIGAWPVRDGQYQGTDGLPNPNW</sequence>
<organism evidence="3 4">
    <name type="scientific">Polyplosphaeria fusca</name>
    <dbReference type="NCBI Taxonomy" id="682080"/>
    <lineage>
        <taxon>Eukaryota</taxon>
        <taxon>Fungi</taxon>
        <taxon>Dikarya</taxon>
        <taxon>Ascomycota</taxon>
        <taxon>Pezizomycotina</taxon>
        <taxon>Dothideomycetes</taxon>
        <taxon>Pleosporomycetidae</taxon>
        <taxon>Pleosporales</taxon>
        <taxon>Tetraplosphaeriaceae</taxon>
        <taxon>Polyplosphaeria</taxon>
    </lineage>
</organism>
<dbReference type="AlphaFoldDB" id="A0A9P4QNI8"/>
<feature type="chain" id="PRO_5040381731" description="DJ-1/PfpI domain-containing protein" evidence="1">
    <location>
        <begin position="19"/>
        <end position="240"/>
    </location>
</feature>
<dbReference type="InterPro" id="IPR052158">
    <property type="entry name" value="INH-QAR"/>
</dbReference>
<dbReference type="PANTHER" id="PTHR43130">
    <property type="entry name" value="ARAC-FAMILY TRANSCRIPTIONAL REGULATOR"/>
    <property type="match status" value="1"/>
</dbReference>
<keyword evidence="4" id="KW-1185">Reference proteome</keyword>
<dbReference type="OrthoDB" id="543156at2759"/>
<dbReference type="Proteomes" id="UP000799444">
    <property type="component" value="Unassembled WGS sequence"/>
</dbReference>
<reference evidence="3" key="1">
    <citation type="journal article" date="2020" name="Stud. Mycol.">
        <title>101 Dothideomycetes genomes: a test case for predicting lifestyles and emergence of pathogens.</title>
        <authorList>
            <person name="Haridas S."/>
            <person name="Albert R."/>
            <person name="Binder M."/>
            <person name="Bloem J."/>
            <person name="Labutti K."/>
            <person name="Salamov A."/>
            <person name="Andreopoulos B."/>
            <person name="Baker S."/>
            <person name="Barry K."/>
            <person name="Bills G."/>
            <person name="Bluhm B."/>
            <person name="Cannon C."/>
            <person name="Castanera R."/>
            <person name="Culley D."/>
            <person name="Daum C."/>
            <person name="Ezra D."/>
            <person name="Gonzalez J."/>
            <person name="Henrissat B."/>
            <person name="Kuo A."/>
            <person name="Liang C."/>
            <person name="Lipzen A."/>
            <person name="Lutzoni F."/>
            <person name="Magnuson J."/>
            <person name="Mondo S."/>
            <person name="Nolan M."/>
            <person name="Ohm R."/>
            <person name="Pangilinan J."/>
            <person name="Park H.-J."/>
            <person name="Ramirez L."/>
            <person name="Alfaro M."/>
            <person name="Sun H."/>
            <person name="Tritt A."/>
            <person name="Yoshinaga Y."/>
            <person name="Zwiers L.-H."/>
            <person name="Turgeon B."/>
            <person name="Goodwin S."/>
            <person name="Spatafora J."/>
            <person name="Crous P."/>
            <person name="Grigoriev I."/>
        </authorList>
    </citation>
    <scope>NUCLEOTIDE SEQUENCE</scope>
    <source>
        <strain evidence="3">CBS 125425</strain>
    </source>
</reference>
<dbReference type="EMBL" id="ML996295">
    <property type="protein sequence ID" value="KAF2728106.1"/>
    <property type="molecule type" value="Genomic_DNA"/>
</dbReference>
<evidence type="ECO:0000259" key="2">
    <source>
        <dbReference type="Pfam" id="PF01965"/>
    </source>
</evidence>
<dbReference type="Pfam" id="PF01965">
    <property type="entry name" value="DJ-1_PfpI"/>
    <property type="match status" value="1"/>
</dbReference>
<name>A0A9P4QNI8_9PLEO</name>
<protein>
    <recommendedName>
        <fullName evidence="2">DJ-1/PfpI domain-containing protein</fullName>
    </recommendedName>
</protein>
<dbReference type="PANTHER" id="PTHR43130:SF7">
    <property type="entry name" value="DJ-1_PFPI DOMAIN-CONTAINING PROTEIN"/>
    <property type="match status" value="1"/>
</dbReference>
<dbReference type="Gene3D" id="3.40.50.880">
    <property type="match status" value="1"/>
</dbReference>
<keyword evidence="1" id="KW-0732">Signal</keyword>
<comment type="caution">
    <text evidence="3">The sequence shown here is derived from an EMBL/GenBank/DDBJ whole genome shotgun (WGS) entry which is preliminary data.</text>
</comment>
<evidence type="ECO:0000313" key="4">
    <source>
        <dbReference type="Proteomes" id="UP000799444"/>
    </source>
</evidence>